<evidence type="ECO:0000313" key="2">
    <source>
        <dbReference type="EMBL" id="KAL2630053.1"/>
    </source>
</evidence>
<dbReference type="Proteomes" id="UP001605036">
    <property type="component" value="Unassembled WGS sequence"/>
</dbReference>
<feature type="compositionally biased region" description="Polar residues" evidence="1">
    <location>
        <begin position="14"/>
        <end position="29"/>
    </location>
</feature>
<dbReference type="AlphaFoldDB" id="A0ABD1YHD1"/>
<reference evidence="2 3" key="1">
    <citation type="submission" date="2024-09" db="EMBL/GenBank/DDBJ databases">
        <title>Chromosome-scale assembly of Riccia fluitans.</title>
        <authorList>
            <person name="Paukszto L."/>
            <person name="Sawicki J."/>
            <person name="Karawczyk K."/>
            <person name="Piernik-Szablinska J."/>
            <person name="Szczecinska M."/>
            <person name="Mazdziarz M."/>
        </authorList>
    </citation>
    <scope>NUCLEOTIDE SEQUENCE [LARGE SCALE GENOMIC DNA]</scope>
    <source>
        <strain evidence="2">Rf_01</strain>
        <tissue evidence="2">Aerial parts of the thallus</tissue>
    </source>
</reference>
<evidence type="ECO:0000256" key="1">
    <source>
        <dbReference type="SAM" id="MobiDB-lite"/>
    </source>
</evidence>
<comment type="caution">
    <text evidence="2">The sequence shown here is derived from an EMBL/GenBank/DDBJ whole genome shotgun (WGS) entry which is preliminary data.</text>
</comment>
<feature type="region of interest" description="Disordered" evidence="1">
    <location>
        <begin position="102"/>
        <end position="122"/>
    </location>
</feature>
<accession>A0ABD1YHD1</accession>
<protein>
    <submittedName>
        <fullName evidence="2">Uncharacterized protein</fullName>
    </submittedName>
</protein>
<proteinExistence type="predicted"/>
<dbReference type="EMBL" id="JBHFFA010000004">
    <property type="protein sequence ID" value="KAL2630053.1"/>
    <property type="molecule type" value="Genomic_DNA"/>
</dbReference>
<name>A0ABD1YHD1_9MARC</name>
<keyword evidence="3" id="KW-1185">Reference proteome</keyword>
<sequence>MRRGRRMPTPGCVNHTTPITFRSSRTSSCLAKRYKGNRAPRSPGYPSWGGSFTKPRRSSIGVQGTPISKMPQICTGCSGMCKRDEKKLHTCVEVALRLYSGSSPENAKVGESDSASNFAPIG</sequence>
<gene>
    <name evidence="2" type="ORF">R1flu_014739</name>
</gene>
<feature type="region of interest" description="Disordered" evidence="1">
    <location>
        <begin position="1"/>
        <end position="65"/>
    </location>
</feature>
<organism evidence="2 3">
    <name type="scientific">Riccia fluitans</name>
    <dbReference type="NCBI Taxonomy" id="41844"/>
    <lineage>
        <taxon>Eukaryota</taxon>
        <taxon>Viridiplantae</taxon>
        <taxon>Streptophyta</taxon>
        <taxon>Embryophyta</taxon>
        <taxon>Marchantiophyta</taxon>
        <taxon>Marchantiopsida</taxon>
        <taxon>Marchantiidae</taxon>
        <taxon>Marchantiales</taxon>
        <taxon>Ricciaceae</taxon>
        <taxon>Riccia</taxon>
    </lineage>
</organism>
<feature type="compositionally biased region" description="Polar residues" evidence="1">
    <location>
        <begin position="113"/>
        <end position="122"/>
    </location>
</feature>
<evidence type="ECO:0000313" key="3">
    <source>
        <dbReference type="Proteomes" id="UP001605036"/>
    </source>
</evidence>